<dbReference type="PIRSF" id="PIRSF009360">
    <property type="entry name" value="UCP009360"/>
    <property type="match status" value="1"/>
</dbReference>
<name>A0A7G2F744_ARATH</name>
<keyword evidence="6" id="KW-0812">Transmembrane</keyword>
<accession>A0A7G2F744</accession>
<keyword evidence="12" id="KW-0119">Carbohydrate metabolism</keyword>
<keyword evidence="8" id="KW-1133">Transmembrane helix</keyword>
<evidence type="ECO:0000256" key="8">
    <source>
        <dbReference type="ARBA" id="ARBA00022989"/>
    </source>
</evidence>
<evidence type="ECO:0000256" key="10">
    <source>
        <dbReference type="ARBA" id="ARBA00023180"/>
    </source>
</evidence>
<sequence>MSSTFEQPCKPSTKSFMFILFNNGVLSLLPLSIQFQQIGFGKLSDQKRARDEEEWNAPRPRHLSLLQGALDRQISIRQQVELWSPLADQGWKPCTESYRGASLPEKSEGFLQVFLDGGLNQQRMGIMNVTLVIPRLEVNTVWQDSSSFTDIFDLDHFISVLKDEVRIVRELPIQYAWSTRDYYATGIRATRIKTAPVHASAEWYLENVLPIIQSYGIAAVAPFSHRLAFDNLPESIQRLRCKVNFEALNFVPHIRELGDALVHRLRNPPSSSQTSGTMDPTDRINTIVKAGAGKFAVLHLRFDKDMAAHSGCDFEGGKAEKLALAKYRQVIWQGRVLNSQFTDEELRNKGRCPLTPEEIGLLLSALGFSNNTRLYLASHQVYGGEARISTLRKLFPGIENKKSLASAEELADVQGKASLMAAVDYYVSMKSDIFISASPGNMHNALQAHRAYLNLKTIRPNMILLGQVFVNKSLDWSEFEGAVMNGHKNRQGQLRLRKQKQSIYTYPAPDCMCKVA</sequence>
<dbReference type="Pfam" id="PF10250">
    <property type="entry name" value="O-FucT"/>
    <property type="match status" value="1"/>
</dbReference>
<evidence type="ECO:0000256" key="1">
    <source>
        <dbReference type="ARBA" id="ARBA00004606"/>
    </source>
</evidence>
<evidence type="ECO:0000256" key="9">
    <source>
        <dbReference type="ARBA" id="ARBA00023136"/>
    </source>
</evidence>
<evidence type="ECO:0000256" key="7">
    <source>
        <dbReference type="ARBA" id="ARBA00022968"/>
    </source>
</evidence>
<comment type="similarity">
    <text evidence="3">Belongs to the glycosyltransferase GT106 family.</text>
</comment>
<gene>
    <name evidence="14" type="ORF">AT9943_LOCUS16553</name>
</gene>
<protein>
    <recommendedName>
        <fullName evidence="13">O-fucosyltransferase family protein</fullName>
    </recommendedName>
</protein>
<dbReference type="PANTHER" id="PTHR31933">
    <property type="entry name" value="O-FUCOSYLTRANSFERASE 2-RELATED"/>
    <property type="match status" value="1"/>
</dbReference>
<dbReference type="PANTHER" id="PTHR31933:SF5">
    <property type="entry name" value="O-FUCOSYLTRANSFERASE 31"/>
    <property type="match status" value="1"/>
</dbReference>
<dbReference type="InterPro" id="IPR019378">
    <property type="entry name" value="GDP-Fuc_O-FucTrfase"/>
</dbReference>
<keyword evidence="4" id="KW-0328">Glycosyltransferase</keyword>
<keyword evidence="9" id="KW-0472">Membrane</keyword>
<dbReference type="InterPro" id="IPR052272">
    <property type="entry name" value="GT106_glycosyltransferase"/>
</dbReference>
<dbReference type="EMBL" id="LR881469">
    <property type="protein sequence ID" value="CAD5328932.1"/>
    <property type="molecule type" value="Genomic_DNA"/>
</dbReference>
<dbReference type="CDD" id="cd11299">
    <property type="entry name" value="O-FucT_plant"/>
    <property type="match status" value="1"/>
</dbReference>
<dbReference type="Proteomes" id="UP000516314">
    <property type="component" value="Chromosome 4"/>
</dbReference>
<keyword evidence="7" id="KW-0735">Signal-anchor</keyword>
<dbReference type="AlphaFoldDB" id="A0A7G2F744"/>
<evidence type="ECO:0000313" key="14">
    <source>
        <dbReference type="EMBL" id="CAD5328932.1"/>
    </source>
</evidence>
<evidence type="ECO:0000256" key="5">
    <source>
        <dbReference type="ARBA" id="ARBA00022679"/>
    </source>
</evidence>
<comment type="subcellular location">
    <subcellularLocation>
        <location evidence="1">Membrane</location>
        <topology evidence="1">Single-pass type II membrane protein</topology>
    </subcellularLocation>
</comment>
<evidence type="ECO:0000313" key="15">
    <source>
        <dbReference type="Proteomes" id="UP000516314"/>
    </source>
</evidence>
<evidence type="ECO:0000256" key="2">
    <source>
        <dbReference type="ARBA" id="ARBA00004881"/>
    </source>
</evidence>
<dbReference type="GO" id="GO:0016757">
    <property type="term" value="F:glycosyltransferase activity"/>
    <property type="evidence" value="ECO:0007669"/>
    <property type="project" value="UniProtKB-KW"/>
</dbReference>
<evidence type="ECO:0000256" key="11">
    <source>
        <dbReference type="ARBA" id="ARBA00023253"/>
    </source>
</evidence>
<evidence type="ECO:0000256" key="12">
    <source>
        <dbReference type="ARBA" id="ARBA00023277"/>
    </source>
</evidence>
<dbReference type="GO" id="GO:0016020">
    <property type="term" value="C:membrane"/>
    <property type="evidence" value="ECO:0007669"/>
    <property type="project" value="UniProtKB-SubCell"/>
</dbReference>
<evidence type="ECO:0000256" key="3">
    <source>
        <dbReference type="ARBA" id="ARBA00007737"/>
    </source>
</evidence>
<keyword evidence="10" id="KW-0325">Glycoprotein</keyword>
<proteinExistence type="inferred from homology"/>
<keyword evidence="5" id="KW-0808">Transferase</keyword>
<evidence type="ECO:0000256" key="13">
    <source>
        <dbReference type="ARBA" id="ARBA00030350"/>
    </source>
</evidence>
<evidence type="ECO:0000256" key="4">
    <source>
        <dbReference type="ARBA" id="ARBA00022676"/>
    </source>
</evidence>
<dbReference type="GO" id="GO:0006004">
    <property type="term" value="P:fucose metabolic process"/>
    <property type="evidence" value="ECO:0007669"/>
    <property type="project" value="UniProtKB-KW"/>
</dbReference>
<organism evidence="14 15">
    <name type="scientific">Arabidopsis thaliana</name>
    <name type="common">Mouse-ear cress</name>
    <dbReference type="NCBI Taxonomy" id="3702"/>
    <lineage>
        <taxon>Eukaryota</taxon>
        <taxon>Viridiplantae</taxon>
        <taxon>Streptophyta</taxon>
        <taxon>Embryophyta</taxon>
        <taxon>Tracheophyta</taxon>
        <taxon>Spermatophyta</taxon>
        <taxon>Magnoliopsida</taxon>
        <taxon>eudicotyledons</taxon>
        <taxon>Gunneridae</taxon>
        <taxon>Pentapetalae</taxon>
        <taxon>rosids</taxon>
        <taxon>malvids</taxon>
        <taxon>Brassicales</taxon>
        <taxon>Brassicaceae</taxon>
        <taxon>Camelineae</taxon>
        <taxon>Arabidopsis</taxon>
    </lineage>
</organism>
<reference evidence="14 15" key="1">
    <citation type="submission" date="2020-09" db="EMBL/GenBank/DDBJ databases">
        <authorList>
            <person name="Ashkenazy H."/>
        </authorList>
    </citation>
    <scope>NUCLEOTIDE SEQUENCE [LARGE SCALE GENOMIC DNA]</scope>
    <source>
        <strain evidence="15">cv. Cdm-0</strain>
    </source>
</reference>
<keyword evidence="11" id="KW-0294">Fucose metabolism</keyword>
<dbReference type="InterPro" id="IPR024709">
    <property type="entry name" value="FucosylTrfase_pln"/>
</dbReference>
<comment type="pathway">
    <text evidence="2">Glycan metabolism.</text>
</comment>
<evidence type="ECO:0000256" key="6">
    <source>
        <dbReference type="ARBA" id="ARBA00022692"/>
    </source>
</evidence>